<proteinExistence type="predicted"/>
<evidence type="ECO:0000256" key="1">
    <source>
        <dbReference type="SAM" id="MobiDB-lite"/>
    </source>
</evidence>
<evidence type="ECO:0000313" key="3">
    <source>
        <dbReference type="Proteomes" id="UP000001578"/>
    </source>
</evidence>
<dbReference type="eggNOG" id="COG1018">
    <property type="taxonomic scope" value="Bacteria"/>
</dbReference>
<name>A4ILH9_GEOTN</name>
<feature type="region of interest" description="Disordered" evidence="1">
    <location>
        <begin position="40"/>
        <end position="61"/>
    </location>
</feature>
<dbReference type="HOGENOM" id="CLU_2287513_0_0_9"/>
<evidence type="ECO:0000313" key="2">
    <source>
        <dbReference type="EMBL" id="ABO66183.1"/>
    </source>
</evidence>
<protein>
    <submittedName>
        <fullName evidence="2">Uncharacterized protein</fullName>
    </submittedName>
</protein>
<reference evidence="2 3" key="1">
    <citation type="journal article" date="2007" name="Proc. Natl. Acad. Sci. U.S.A.">
        <title>Genome and proteome of long-chain alkane degrading Geobacillus thermodenitrificans NG80-2 isolated from a deep-subsurface oil reservoir.</title>
        <authorList>
            <person name="Feng L."/>
            <person name="Wang W."/>
            <person name="Cheng J."/>
            <person name="Ren Y."/>
            <person name="Zhao G."/>
            <person name="Gao C."/>
            <person name="Tang Y."/>
            <person name="Liu X."/>
            <person name="Han W."/>
            <person name="Peng X."/>
            <person name="Liu R."/>
            <person name="Wang L."/>
        </authorList>
    </citation>
    <scope>NUCLEOTIDE SEQUENCE [LARGE SCALE GENOMIC DNA]</scope>
    <source>
        <strain evidence="2 3">NG80-2</strain>
    </source>
</reference>
<dbReference type="KEGG" id="gtn:GTNG_0805"/>
<organism evidence="2 3">
    <name type="scientific">Geobacillus thermodenitrificans (strain NG80-2)</name>
    <dbReference type="NCBI Taxonomy" id="420246"/>
    <lineage>
        <taxon>Bacteria</taxon>
        <taxon>Bacillati</taxon>
        <taxon>Bacillota</taxon>
        <taxon>Bacilli</taxon>
        <taxon>Bacillales</taxon>
        <taxon>Anoxybacillaceae</taxon>
        <taxon>Geobacillus</taxon>
    </lineage>
</organism>
<dbReference type="AlphaFoldDB" id="A4ILH9"/>
<dbReference type="EMBL" id="CP000557">
    <property type="protein sequence ID" value="ABO66183.1"/>
    <property type="molecule type" value="Genomic_DNA"/>
</dbReference>
<dbReference type="Proteomes" id="UP000001578">
    <property type="component" value="Chromosome"/>
</dbReference>
<gene>
    <name evidence="2" type="ordered locus">GTNG_0805</name>
</gene>
<accession>A4ILH9</accession>
<sequence length="101" mass="10607">MGRFASKTGRGVGERSVLIAGKRRFSASFASQKMKPTFTVGSLKPTARPPMPAASATSSKPNVPLAASSVIQVEQKRKRFVVQPASGVSLLDAAPLARHST</sequence>